<evidence type="ECO:0000313" key="3">
    <source>
        <dbReference type="EMBL" id="EKW9776790.1"/>
    </source>
</evidence>
<sequence length="153" mass="18093">MRLPLKHQALISAIAQRQKKIEKEQLKYKKLITEAEQKKKEQEQLISALKSEVPAYEKAGIYSIHSFHQQRRKQAIVLHSINFYVAQVEEIKDKLNDLEKQSEALKKQRQKAVKKQNKMTLYFERKALEKELYIERLEQNEIQEIALYGSGNI</sequence>
<dbReference type="EMBL" id="CP021694">
    <property type="protein sequence ID" value="ARX33377.1"/>
    <property type="molecule type" value="Genomic_DNA"/>
</dbReference>
<protein>
    <submittedName>
        <fullName evidence="3">Type III secretion protein</fullName>
    </submittedName>
</protein>
<dbReference type="Proteomes" id="UP000195540">
    <property type="component" value="Chromosome"/>
</dbReference>
<feature type="coiled-coil region" evidence="1">
    <location>
        <begin position="14"/>
        <end position="118"/>
    </location>
</feature>
<gene>
    <name evidence="2" type="ORF">AM402_04170</name>
    <name evidence="3" type="ORF">PW210_002632</name>
</gene>
<keyword evidence="1" id="KW-0175">Coiled coil</keyword>
<dbReference type="RefSeq" id="WP_004245836.1">
    <property type="nucleotide sequence ID" value="NZ_ABFCQN020000038.1"/>
</dbReference>
<evidence type="ECO:0000313" key="2">
    <source>
        <dbReference type="EMBL" id="ARX33377.1"/>
    </source>
</evidence>
<organism evidence="3 5">
    <name type="scientific">Proteus mirabilis</name>
    <dbReference type="NCBI Taxonomy" id="584"/>
    <lineage>
        <taxon>Bacteria</taxon>
        <taxon>Pseudomonadati</taxon>
        <taxon>Pseudomonadota</taxon>
        <taxon>Gammaproteobacteria</taxon>
        <taxon>Enterobacterales</taxon>
        <taxon>Morganellaceae</taxon>
        <taxon>Proteus</taxon>
    </lineage>
</organism>
<evidence type="ECO:0000256" key="1">
    <source>
        <dbReference type="SAM" id="Coils"/>
    </source>
</evidence>
<dbReference type="Proteomes" id="UP001171165">
    <property type="component" value="Unassembled WGS sequence"/>
</dbReference>
<dbReference type="Pfam" id="PF02090">
    <property type="entry name" value="SPAM"/>
    <property type="match status" value="1"/>
</dbReference>
<dbReference type="AlphaFoldDB" id="A0AAJ3XYL3"/>
<dbReference type="InterPro" id="IPR002954">
    <property type="entry name" value="Salm_SPAgM"/>
</dbReference>
<reference evidence="2 4" key="1">
    <citation type="submission" date="2017-05" db="EMBL/GenBank/DDBJ databases">
        <title>Whole genome sequencing of Proteus mirabilis AR_0155.</title>
        <authorList>
            <person name="Conlan S."/>
            <person name="Thomas P.J."/>
            <person name="Mullikin J."/>
            <person name="Frank K.M."/>
            <person name="Segre J.A."/>
        </authorList>
    </citation>
    <scope>NUCLEOTIDE SEQUENCE [LARGE SCALE GENOMIC DNA]</scope>
    <source>
        <strain evidence="2 4">AR_0155</strain>
    </source>
</reference>
<dbReference type="EMBL" id="ABKSPD020000009">
    <property type="protein sequence ID" value="EKW9776790.1"/>
    <property type="molecule type" value="Genomic_DNA"/>
</dbReference>
<evidence type="ECO:0000313" key="4">
    <source>
        <dbReference type="Proteomes" id="UP000195540"/>
    </source>
</evidence>
<proteinExistence type="predicted"/>
<accession>A0AAJ3XYL3</accession>
<dbReference type="GeneID" id="6799997"/>
<evidence type="ECO:0000313" key="5">
    <source>
        <dbReference type="Proteomes" id="UP001171165"/>
    </source>
</evidence>
<name>A0AAJ3XYL3_PROMI</name>
<reference evidence="3" key="2">
    <citation type="submission" date="2023-06" db="EMBL/GenBank/DDBJ databases">
        <authorList>
            <consortium name="Clinical and Environmental Microbiology Branch: Whole genome sequencing antimicrobial resistance pathogens in the healthcare setting"/>
        </authorList>
    </citation>
    <scope>NUCLEOTIDE SEQUENCE</scope>
    <source>
        <strain evidence="3">Microbial</strain>
    </source>
</reference>